<dbReference type="InterPro" id="IPR036396">
    <property type="entry name" value="Cyt_P450_sf"/>
</dbReference>
<comment type="similarity">
    <text evidence="2">Belongs to the cytochrome P450 family.</text>
</comment>
<dbReference type="CDD" id="cd03784">
    <property type="entry name" value="GT1_Gtf-like"/>
    <property type="match status" value="1"/>
</dbReference>
<accession>A0A2S6H1F7</accession>
<evidence type="ECO:0000256" key="4">
    <source>
        <dbReference type="ARBA" id="ARBA00022679"/>
    </source>
</evidence>
<dbReference type="GO" id="GO:0020037">
    <property type="term" value="F:heme binding"/>
    <property type="evidence" value="ECO:0007669"/>
    <property type="project" value="InterPro"/>
</dbReference>
<dbReference type="PROSITE" id="PS00086">
    <property type="entry name" value="CYTOCHROME_P450"/>
    <property type="match status" value="1"/>
</dbReference>
<dbReference type="GO" id="GO:0016705">
    <property type="term" value="F:oxidoreductase activity, acting on paired donors, with incorporation or reduction of molecular oxygen"/>
    <property type="evidence" value="ECO:0007669"/>
    <property type="project" value="InterPro"/>
</dbReference>
<comment type="similarity">
    <text evidence="1">Belongs to the UDP-glycosyltransferase family.</text>
</comment>
<dbReference type="Proteomes" id="UP000239203">
    <property type="component" value="Unassembled WGS sequence"/>
</dbReference>
<dbReference type="InterPro" id="IPR006326">
    <property type="entry name" value="UDPGT_MGT-like"/>
</dbReference>
<dbReference type="PANTHER" id="PTHR46696">
    <property type="entry name" value="P450, PUTATIVE (EUROFUNG)-RELATED"/>
    <property type="match status" value="1"/>
</dbReference>
<sequence>MFLPYPSAGHVTPTLAVAEELIRRGHRVTYAVTPAVAATAAGTGAAVIEYDTALMSTVTPPAKWSDDEVGRAFLQYVSEIIGTTAAIERQLADRADAIAYDSTVWAPGRVLGRKWGVPTCQLLPVFASNETYSLMRAQVDHAGHPELAADHPAVLAFGELMRRFLADNGLDPDDADEITTGKGERSLVFLPRSLQPHGDTFGPDHLFVGPCPRPGRAPTWAPPGDGRPVAFVSLGTVVNDQPEFFRVCADALGDLPWHVVLATGDAEVPPLPANFEAHPWVPYDDVLPHADVFVTQAGMGGILAAGRHATPLVVAPFQPEQRINAARLVELGLGRRVDPSGLTAADLRDAVRAAVAGGRAHLGAFRADIAAAGGAPRAADFLESGLDDTAIDLPRRRACPFDPPTGYRDLAAERPRRLSFPGGGEGWLVTRYEHAKAVLSDARFSHRSELLASPLPPPFELPPGDHRPPAAEPGAFNKMDPPDHTHYRRVIGHLFSPRAATDLRPAIEAVASELLDAMAVQGAADLVRDFARPLPARVIFDLLGVPVEIRDPLQDNLDTIMRLQMTLEELIDAVTVVGQLLDDMVANGLSTGALADLAARGDLSAVELRNLAWALLGGGTDTTSNMISLGTFALLVDPARRAGLLSDVDNTVEELLRYLTISQFGASRCALEDVQVGGVLVRAGETVVVSLPAANRDAARFPEPDRLDLARDVRGHLAFGHGVHKCVGQYLARETLRVAYPALFTRFPDLRLAVEPEELRLRDDMDHYGVHEMPVTW</sequence>
<gene>
    <name evidence="9" type="ORF">CLV40_101492</name>
</gene>
<dbReference type="InterPro" id="IPR001128">
    <property type="entry name" value="Cyt_P450"/>
</dbReference>
<keyword evidence="7" id="KW-0408">Iron</keyword>
<dbReference type="Gene3D" id="1.10.630.10">
    <property type="entry name" value="Cytochrome P450"/>
    <property type="match status" value="1"/>
</dbReference>
<dbReference type="InterPro" id="IPR017972">
    <property type="entry name" value="Cyt_P450_CS"/>
</dbReference>
<dbReference type="Gene3D" id="3.40.50.2000">
    <property type="entry name" value="Glycogen Phosphorylase B"/>
    <property type="match status" value="2"/>
</dbReference>
<evidence type="ECO:0000256" key="6">
    <source>
        <dbReference type="ARBA" id="ARBA00023002"/>
    </source>
</evidence>
<evidence type="ECO:0000256" key="1">
    <source>
        <dbReference type="ARBA" id="ARBA00009995"/>
    </source>
</evidence>
<dbReference type="PANTHER" id="PTHR46696:SF6">
    <property type="entry name" value="P450, PUTATIVE (EUROFUNG)-RELATED"/>
    <property type="match status" value="1"/>
</dbReference>
<dbReference type="Pfam" id="PF00067">
    <property type="entry name" value="p450"/>
    <property type="match status" value="1"/>
</dbReference>
<dbReference type="CDD" id="cd11030">
    <property type="entry name" value="CYP105-like"/>
    <property type="match status" value="1"/>
</dbReference>
<organism evidence="9 10">
    <name type="scientific">Actinokineospora auranticolor</name>
    <dbReference type="NCBI Taxonomy" id="155976"/>
    <lineage>
        <taxon>Bacteria</taxon>
        <taxon>Bacillati</taxon>
        <taxon>Actinomycetota</taxon>
        <taxon>Actinomycetes</taxon>
        <taxon>Pseudonocardiales</taxon>
        <taxon>Pseudonocardiaceae</taxon>
        <taxon>Actinokineospora</taxon>
    </lineage>
</organism>
<dbReference type="NCBIfam" id="TIGR01426">
    <property type="entry name" value="MGT"/>
    <property type="match status" value="1"/>
</dbReference>
<dbReference type="AlphaFoldDB" id="A0A2S6H1F7"/>
<dbReference type="PRINTS" id="PR00385">
    <property type="entry name" value="P450"/>
</dbReference>
<keyword evidence="4 9" id="KW-0808">Transferase</keyword>
<dbReference type="Pfam" id="PF00201">
    <property type="entry name" value="UDPGT"/>
    <property type="match status" value="1"/>
</dbReference>
<evidence type="ECO:0000313" key="10">
    <source>
        <dbReference type="Proteomes" id="UP000239203"/>
    </source>
</evidence>
<name>A0A2S6H1F7_9PSEU</name>
<evidence type="ECO:0000313" key="9">
    <source>
        <dbReference type="EMBL" id="PPK71303.1"/>
    </source>
</evidence>
<dbReference type="FunFam" id="1.10.630.10:FF:000018">
    <property type="entry name" value="Cytochrome P450 monooxygenase"/>
    <property type="match status" value="1"/>
</dbReference>
<dbReference type="GO" id="GO:0004497">
    <property type="term" value="F:monooxygenase activity"/>
    <property type="evidence" value="ECO:0007669"/>
    <property type="project" value="UniProtKB-KW"/>
</dbReference>
<keyword evidence="6" id="KW-0560">Oxidoreductase</keyword>
<proteinExistence type="inferred from homology"/>
<dbReference type="GO" id="GO:0005506">
    <property type="term" value="F:iron ion binding"/>
    <property type="evidence" value="ECO:0007669"/>
    <property type="project" value="InterPro"/>
</dbReference>
<dbReference type="GO" id="GO:0016758">
    <property type="term" value="F:hexosyltransferase activity"/>
    <property type="evidence" value="ECO:0007669"/>
    <property type="project" value="InterPro"/>
</dbReference>
<keyword evidence="5" id="KW-0479">Metal-binding</keyword>
<protein>
    <submittedName>
        <fullName evidence="9">MGT family glycosyltransferase</fullName>
    </submittedName>
</protein>
<keyword evidence="10" id="KW-1185">Reference proteome</keyword>
<dbReference type="GO" id="GO:0008194">
    <property type="term" value="F:UDP-glycosyltransferase activity"/>
    <property type="evidence" value="ECO:0007669"/>
    <property type="project" value="InterPro"/>
</dbReference>
<dbReference type="PRINTS" id="PR00359">
    <property type="entry name" value="BP450"/>
</dbReference>
<evidence type="ECO:0000256" key="3">
    <source>
        <dbReference type="ARBA" id="ARBA00022617"/>
    </source>
</evidence>
<evidence type="ECO:0000256" key="7">
    <source>
        <dbReference type="ARBA" id="ARBA00023004"/>
    </source>
</evidence>
<dbReference type="SUPFAM" id="SSF48264">
    <property type="entry name" value="Cytochrome P450"/>
    <property type="match status" value="1"/>
</dbReference>
<evidence type="ECO:0000256" key="5">
    <source>
        <dbReference type="ARBA" id="ARBA00022723"/>
    </source>
</evidence>
<dbReference type="SUPFAM" id="SSF53756">
    <property type="entry name" value="UDP-Glycosyltransferase/glycogen phosphorylase"/>
    <property type="match status" value="1"/>
</dbReference>
<dbReference type="FunFam" id="3.40.50.2000:FF:000072">
    <property type="entry name" value="Glycosyl transferase"/>
    <property type="match status" value="1"/>
</dbReference>
<reference evidence="9 10" key="1">
    <citation type="submission" date="2018-02" db="EMBL/GenBank/DDBJ databases">
        <title>Genomic Encyclopedia of Archaeal and Bacterial Type Strains, Phase II (KMG-II): from individual species to whole genera.</title>
        <authorList>
            <person name="Goeker M."/>
        </authorList>
    </citation>
    <scope>NUCLEOTIDE SEQUENCE [LARGE SCALE GENOMIC DNA]</scope>
    <source>
        <strain evidence="9 10">YU 961-1</strain>
    </source>
</reference>
<comment type="caution">
    <text evidence="9">The sequence shown here is derived from an EMBL/GenBank/DDBJ whole genome shotgun (WGS) entry which is preliminary data.</text>
</comment>
<dbReference type="EMBL" id="PTIX01000001">
    <property type="protein sequence ID" value="PPK71303.1"/>
    <property type="molecule type" value="Genomic_DNA"/>
</dbReference>
<dbReference type="InterPro" id="IPR002213">
    <property type="entry name" value="UDP_glucos_trans"/>
</dbReference>
<evidence type="ECO:0000256" key="8">
    <source>
        <dbReference type="ARBA" id="ARBA00023033"/>
    </source>
</evidence>
<dbReference type="InterPro" id="IPR002397">
    <property type="entry name" value="Cyt_P450_B"/>
</dbReference>
<keyword evidence="8" id="KW-0503">Monooxygenase</keyword>
<evidence type="ECO:0000256" key="2">
    <source>
        <dbReference type="ARBA" id="ARBA00010617"/>
    </source>
</evidence>
<keyword evidence="3" id="KW-0349">Heme</keyword>